<keyword evidence="1" id="KW-0067">ATP-binding</keyword>
<dbReference type="GO" id="GO:0016787">
    <property type="term" value="F:hydrolase activity"/>
    <property type="evidence" value="ECO:0007669"/>
    <property type="project" value="UniProtKB-KW"/>
</dbReference>
<keyword evidence="1" id="KW-0378">Hydrolase</keyword>
<feature type="domain" description="TIP49 P-loop" evidence="2">
    <location>
        <begin position="1"/>
        <end position="61"/>
    </location>
</feature>
<dbReference type="PANTHER" id="PTHR11093">
    <property type="entry name" value="RUVB-RELATED REPTIN AND PONTIN"/>
    <property type="match status" value="1"/>
</dbReference>
<organism evidence="3 4">
    <name type="scientific">Dioscorea zingiberensis</name>
    <dbReference type="NCBI Taxonomy" id="325984"/>
    <lineage>
        <taxon>Eukaryota</taxon>
        <taxon>Viridiplantae</taxon>
        <taxon>Streptophyta</taxon>
        <taxon>Embryophyta</taxon>
        <taxon>Tracheophyta</taxon>
        <taxon>Spermatophyta</taxon>
        <taxon>Magnoliopsida</taxon>
        <taxon>Liliopsida</taxon>
        <taxon>Dioscoreales</taxon>
        <taxon>Dioscoreaceae</taxon>
        <taxon>Dioscorea</taxon>
    </lineage>
</organism>
<keyword evidence="1" id="KW-0539">Nucleus</keyword>
<dbReference type="Pfam" id="PF06068">
    <property type="entry name" value="TIP49"/>
    <property type="match status" value="1"/>
</dbReference>
<keyword evidence="1" id="KW-0347">Helicase</keyword>
<dbReference type="GO" id="GO:0005524">
    <property type="term" value="F:ATP binding"/>
    <property type="evidence" value="ECO:0007669"/>
    <property type="project" value="UniProtKB-KW"/>
</dbReference>
<keyword evidence="1" id="KW-0805">Transcription regulation</keyword>
<sequence length="113" mass="12737">MLDIECFFLNCALETEMAPILVIATNWGITNVRGTNYRTPHGIPADFLDCLLIIPAQPYTEDEICKILDIRCEEEDVEMSMSAKVSLTKIAVETSRGLDRLEGGLLWNQMKKT</sequence>
<dbReference type="SUPFAM" id="SSF52540">
    <property type="entry name" value="P-loop containing nucleoside triphosphate hydrolases"/>
    <property type="match status" value="1"/>
</dbReference>
<comment type="catalytic activity">
    <reaction evidence="1">
        <text>ATP + H2O = ADP + phosphate + H(+)</text>
        <dbReference type="Rhea" id="RHEA:13065"/>
        <dbReference type="ChEBI" id="CHEBI:15377"/>
        <dbReference type="ChEBI" id="CHEBI:15378"/>
        <dbReference type="ChEBI" id="CHEBI:30616"/>
        <dbReference type="ChEBI" id="CHEBI:43474"/>
        <dbReference type="ChEBI" id="CHEBI:456216"/>
        <dbReference type="EC" id="3.6.4.12"/>
    </reaction>
</comment>
<dbReference type="Gene3D" id="3.40.50.300">
    <property type="entry name" value="P-loop containing nucleotide triphosphate hydrolases"/>
    <property type="match status" value="1"/>
</dbReference>
<keyword evidence="4" id="KW-1185">Reference proteome</keyword>
<keyword evidence="1" id="KW-0547">Nucleotide-binding</keyword>
<dbReference type="InterPro" id="IPR027238">
    <property type="entry name" value="RuvB-like"/>
</dbReference>
<dbReference type="InterPro" id="IPR010339">
    <property type="entry name" value="TIP49_P-loop"/>
</dbReference>
<protein>
    <recommendedName>
        <fullName evidence="1">RuvB-like helicase</fullName>
        <ecNumber evidence="1">3.6.4.12</ecNumber>
    </recommendedName>
</protein>
<keyword evidence="1" id="KW-0804">Transcription</keyword>
<dbReference type="EC" id="3.6.4.12" evidence="1"/>
<proteinExistence type="inferred from homology"/>
<evidence type="ECO:0000313" key="4">
    <source>
        <dbReference type="Proteomes" id="UP001085076"/>
    </source>
</evidence>
<gene>
    <name evidence="3" type="ORF">J5N97_000361</name>
</gene>
<dbReference type="GO" id="GO:0003678">
    <property type="term" value="F:DNA helicase activity"/>
    <property type="evidence" value="ECO:0007669"/>
    <property type="project" value="UniProtKB-EC"/>
</dbReference>
<dbReference type="Gene3D" id="1.10.8.60">
    <property type="match status" value="1"/>
</dbReference>
<dbReference type="AlphaFoldDB" id="A0A9D5BVK2"/>
<dbReference type="InterPro" id="IPR027417">
    <property type="entry name" value="P-loop_NTPase"/>
</dbReference>
<comment type="similarity">
    <text evidence="1">Belongs to the RuvB family.</text>
</comment>
<comment type="caution">
    <text evidence="3">The sequence shown here is derived from an EMBL/GenBank/DDBJ whole genome shotgun (WGS) entry which is preliminary data.</text>
</comment>
<dbReference type="EMBL" id="JAGGNH010000023">
    <property type="protein sequence ID" value="KAJ0961406.1"/>
    <property type="molecule type" value="Genomic_DNA"/>
</dbReference>
<name>A0A9D5BVK2_9LILI</name>
<evidence type="ECO:0000256" key="1">
    <source>
        <dbReference type="RuleBase" id="RU363048"/>
    </source>
</evidence>
<accession>A0A9D5BVK2</accession>
<evidence type="ECO:0000259" key="2">
    <source>
        <dbReference type="Pfam" id="PF06068"/>
    </source>
</evidence>
<dbReference type="OrthoDB" id="10060499at2759"/>
<dbReference type="Proteomes" id="UP001085076">
    <property type="component" value="Unassembled WGS sequence"/>
</dbReference>
<reference evidence="3 4" key="1">
    <citation type="journal article" date="2022" name="Hortic Res">
        <title>The genome of Dioscorea zingiberensis sheds light on the biosynthesis, origin and evolution of the medicinally important diosgenin saponins.</title>
        <authorList>
            <person name="Li Y."/>
            <person name="Tan C."/>
            <person name="Li Z."/>
            <person name="Guo J."/>
            <person name="Li S."/>
            <person name="Chen X."/>
            <person name="Wang C."/>
            <person name="Dai X."/>
            <person name="Yang H."/>
            <person name="Song W."/>
            <person name="Hou L."/>
            <person name="Xu J."/>
            <person name="Tong Z."/>
            <person name="Xu A."/>
            <person name="Yuan X."/>
            <person name="Wang W."/>
            <person name="Yang Q."/>
            <person name="Chen L."/>
            <person name="Sun Z."/>
            <person name="Wang K."/>
            <person name="Pan B."/>
            <person name="Chen J."/>
            <person name="Bao Y."/>
            <person name="Liu F."/>
            <person name="Qi X."/>
            <person name="Gang D.R."/>
            <person name="Wen J."/>
            <person name="Li J."/>
        </authorList>
    </citation>
    <scope>NUCLEOTIDE SEQUENCE [LARGE SCALE GENOMIC DNA]</scope>
    <source>
        <strain evidence="3">Dzin_1.0</strain>
    </source>
</reference>
<evidence type="ECO:0000313" key="3">
    <source>
        <dbReference type="EMBL" id="KAJ0961406.1"/>
    </source>
</evidence>